<dbReference type="GeneID" id="14908370"/>
<reference evidence="1 2" key="1">
    <citation type="submission" date="2011-07" db="EMBL/GenBank/DDBJ databases">
        <authorList>
            <person name="Coyne R."/>
            <person name="Brami D."/>
            <person name="Johnson J."/>
            <person name="Hostetler J."/>
            <person name="Hannick L."/>
            <person name="Clark T."/>
            <person name="Cassidy-Hanley D."/>
            <person name="Inman J."/>
        </authorList>
    </citation>
    <scope>NUCLEOTIDE SEQUENCE [LARGE SCALE GENOMIC DNA]</scope>
    <source>
        <strain evidence="1 2">G5</strain>
    </source>
</reference>
<gene>
    <name evidence="1" type="ORF">IMG5_092190</name>
</gene>
<dbReference type="RefSeq" id="XP_004035700.1">
    <property type="nucleotide sequence ID" value="XM_004035652.1"/>
</dbReference>
<dbReference type="InParanoid" id="G0QRE5"/>
<name>G0QRE5_ICHMU</name>
<dbReference type="eggNOG" id="ENOG502SQK7">
    <property type="taxonomic scope" value="Eukaryota"/>
</dbReference>
<evidence type="ECO:0000313" key="2">
    <source>
        <dbReference type="Proteomes" id="UP000008983"/>
    </source>
</evidence>
<sequence>MKDILYRGNTNQVEHLLRKRLGPTASASYVQFEAGLRDDLQKDKKLVELERKWNNIPFKDRKEFPKFLPKLKDELQMRKTAKLSGEKINLYHDGFDRYLALPKFNQKLKEKNIAANIHLLTPDAFTSTVQWETSLRS</sequence>
<protein>
    <submittedName>
        <fullName evidence="1">Uncharacterized protein</fullName>
    </submittedName>
</protein>
<proteinExistence type="predicted"/>
<organism evidence="1 2">
    <name type="scientific">Ichthyophthirius multifiliis</name>
    <name type="common">White spot disease agent</name>
    <name type="synonym">Ich</name>
    <dbReference type="NCBI Taxonomy" id="5932"/>
    <lineage>
        <taxon>Eukaryota</taxon>
        <taxon>Sar</taxon>
        <taxon>Alveolata</taxon>
        <taxon>Ciliophora</taxon>
        <taxon>Intramacronucleata</taxon>
        <taxon>Oligohymenophorea</taxon>
        <taxon>Hymenostomatida</taxon>
        <taxon>Ophryoglenina</taxon>
        <taxon>Ichthyophthirius</taxon>
    </lineage>
</organism>
<dbReference type="Proteomes" id="UP000008983">
    <property type="component" value="Unassembled WGS sequence"/>
</dbReference>
<keyword evidence="2" id="KW-1185">Reference proteome</keyword>
<dbReference type="EMBL" id="GL983752">
    <property type="protein sequence ID" value="EGR32214.1"/>
    <property type="molecule type" value="Genomic_DNA"/>
</dbReference>
<accession>G0QRE5</accession>
<dbReference type="AlphaFoldDB" id="G0QRE5"/>
<evidence type="ECO:0000313" key="1">
    <source>
        <dbReference type="EMBL" id="EGR32214.1"/>
    </source>
</evidence>